<dbReference type="AlphaFoldDB" id="A0A843W1A9"/>
<evidence type="ECO:0000256" key="1">
    <source>
        <dbReference type="SAM" id="MobiDB-lite"/>
    </source>
</evidence>
<proteinExistence type="predicted"/>
<dbReference type="Proteomes" id="UP000652761">
    <property type="component" value="Unassembled WGS sequence"/>
</dbReference>
<accession>A0A843W1A9</accession>
<gene>
    <name evidence="2" type="ORF">Taro_032223</name>
</gene>
<protein>
    <submittedName>
        <fullName evidence="2">Uncharacterized protein</fullName>
    </submittedName>
</protein>
<name>A0A843W1A9_COLES</name>
<feature type="compositionally biased region" description="Gly residues" evidence="1">
    <location>
        <begin position="11"/>
        <end position="30"/>
    </location>
</feature>
<dbReference type="EMBL" id="NMUH01002359">
    <property type="protein sequence ID" value="MQL99500.1"/>
    <property type="molecule type" value="Genomic_DNA"/>
</dbReference>
<evidence type="ECO:0000313" key="2">
    <source>
        <dbReference type="EMBL" id="MQL99500.1"/>
    </source>
</evidence>
<organism evidence="2 3">
    <name type="scientific">Colocasia esculenta</name>
    <name type="common">Wild taro</name>
    <name type="synonym">Arum esculentum</name>
    <dbReference type="NCBI Taxonomy" id="4460"/>
    <lineage>
        <taxon>Eukaryota</taxon>
        <taxon>Viridiplantae</taxon>
        <taxon>Streptophyta</taxon>
        <taxon>Embryophyta</taxon>
        <taxon>Tracheophyta</taxon>
        <taxon>Spermatophyta</taxon>
        <taxon>Magnoliopsida</taxon>
        <taxon>Liliopsida</taxon>
        <taxon>Araceae</taxon>
        <taxon>Aroideae</taxon>
        <taxon>Colocasieae</taxon>
        <taxon>Colocasia</taxon>
    </lineage>
</organism>
<comment type="caution">
    <text evidence="2">The sequence shown here is derived from an EMBL/GenBank/DDBJ whole genome shotgun (WGS) entry which is preliminary data.</text>
</comment>
<feature type="region of interest" description="Disordered" evidence="1">
    <location>
        <begin position="1"/>
        <end position="39"/>
    </location>
</feature>
<evidence type="ECO:0000313" key="3">
    <source>
        <dbReference type="Proteomes" id="UP000652761"/>
    </source>
</evidence>
<reference evidence="2" key="1">
    <citation type="submission" date="2017-07" db="EMBL/GenBank/DDBJ databases">
        <title>Taro Niue Genome Assembly and Annotation.</title>
        <authorList>
            <person name="Atibalentja N."/>
            <person name="Keating K."/>
            <person name="Fields C.J."/>
        </authorList>
    </citation>
    <scope>NUCLEOTIDE SEQUENCE</scope>
    <source>
        <strain evidence="2">Niue_2</strain>
        <tissue evidence="2">Leaf</tissue>
    </source>
</reference>
<keyword evidence="3" id="KW-1185">Reference proteome</keyword>
<sequence>MTPSDLRGFAAKGGGGLPQGCREGGTGFGGRISPLDPCFPLPPPVTMARGEQSQGLDSPGWAHLTLVDAKKRKVKCNYCGKEGILDGDEPRDPEFEVLAKRPRESSSKGKQHEIVEDTEEQFEPARYSESDSRVIMDIIHRVTMDIVHRDKVTMDMIHKGTMDMIQVMVPLEVANKRQECMTGLVNLNSNFNHFQPVTVMAQYPLLMLGILILILDSNQPNNLSLQEGSKEG</sequence>